<evidence type="ECO:0008006" key="4">
    <source>
        <dbReference type="Google" id="ProtNLM"/>
    </source>
</evidence>
<feature type="signal peptide" evidence="1">
    <location>
        <begin position="1"/>
        <end position="19"/>
    </location>
</feature>
<dbReference type="AlphaFoldDB" id="A0A4R6TW51"/>
<dbReference type="Proteomes" id="UP000295468">
    <property type="component" value="Unassembled WGS sequence"/>
</dbReference>
<dbReference type="SUPFAM" id="SSF160574">
    <property type="entry name" value="BT0923-like"/>
    <property type="match status" value="1"/>
</dbReference>
<evidence type="ECO:0000313" key="3">
    <source>
        <dbReference type="Proteomes" id="UP000295468"/>
    </source>
</evidence>
<dbReference type="EMBL" id="SNYI01000001">
    <property type="protein sequence ID" value="TDQ33178.1"/>
    <property type="molecule type" value="Genomic_DNA"/>
</dbReference>
<sequence>MKKILLITVMSLGSLTAFAQETEAEINVDTEVAATAETQDDFSAIELSEVPAAITEALSRDYPDAEINNAFVNEEEQYKLEVTLEDGNTAELYADSEGNWLDM</sequence>
<feature type="chain" id="PRO_5020404288" description="PepSY-like beta-lactamase-inhibitor" evidence="1">
    <location>
        <begin position="20"/>
        <end position="103"/>
    </location>
</feature>
<keyword evidence="1" id="KW-0732">Signal</keyword>
<dbReference type="Gene3D" id="3.40.1420.30">
    <property type="match status" value="1"/>
</dbReference>
<name>A0A4R6TW51_9FLAO</name>
<dbReference type="OrthoDB" id="1099258at2"/>
<evidence type="ECO:0000256" key="1">
    <source>
        <dbReference type="SAM" id="SignalP"/>
    </source>
</evidence>
<protein>
    <recommendedName>
        <fullName evidence="4">PepSY-like beta-lactamase-inhibitor</fullName>
    </recommendedName>
</protein>
<organism evidence="2 3">
    <name type="scientific">Zeaxanthinibacter enoshimensis</name>
    <dbReference type="NCBI Taxonomy" id="392009"/>
    <lineage>
        <taxon>Bacteria</taxon>
        <taxon>Pseudomonadati</taxon>
        <taxon>Bacteroidota</taxon>
        <taxon>Flavobacteriia</taxon>
        <taxon>Flavobacteriales</taxon>
        <taxon>Flavobacteriaceae</taxon>
        <taxon>Zeaxanthinibacter</taxon>
    </lineage>
</organism>
<gene>
    <name evidence="2" type="ORF">CLV82_1016</name>
</gene>
<keyword evidence="3" id="KW-1185">Reference proteome</keyword>
<accession>A0A4R6TW51</accession>
<dbReference type="RefSeq" id="WP_133643185.1">
    <property type="nucleotide sequence ID" value="NZ_JBFIMA010000217.1"/>
</dbReference>
<comment type="caution">
    <text evidence="2">The sequence shown here is derived from an EMBL/GenBank/DDBJ whole genome shotgun (WGS) entry which is preliminary data.</text>
</comment>
<reference evidence="2 3" key="1">
    <citation type="submission" date="2019-03" db="EMBL/GenBank/DDBJ databases">
        <title>Genomic Encyclopedia of Archaeal and Bacterial Type Strains, Phase II (KMG-II): from individual species to whole genera.</title>
        <authorList>
            <person name="Goeker M."/>
        </authorList>
    </citation>
    <scope>NUCLEOTIDE SEQUENCE [LARGE SCALE GENOMIC DNA]</scope>
    <source>
        <strain evidence="2 3">DSM 18435</strain>
    </source>
</reference>
<evidence type="ECO:0000313" key="2">
    <source>
        <dbReference type="EMBL" id="TDQ33178.1"/>
    </source>
</evidence>
<proteinExistence type="predicted"/>